<gene>
    <name evidence="1" type="ORF">CSOL1703_00013530</name>
</gene>
<dbReference type="AlphaFoldDB" id="A0A9N9Z1Q2"/>
<keyword evidence="2" id="KW-1185">Reference proteome</keyword>
<reference evidence="1 2" key="2">
    <citation type="submission" date="2021-10" db="EMBL/GenBank/DDBJ databases">
        <authorList>
            <person name="Piombo E."/>
        </authorList>
    </citation>
    <scope>NUCLEOTIDE SEQUENCE [LARGE SCALE GENOMIC DNA]</scope>
</reference>
<protein>
    <submittedName>
        <fullName evidence="1">Uncharacterized protein</fullName>
    </submittedName>
</protein>
<organism evidence="1 2">
    <name type="scientific">Clonostachys solani</name>
    <dbReference type="NCBI Taxonomy" id="160281"/>
    <lineage>
        <taxon>Eukaryota</taxon>
        <taxon>Fungi</taxon>
        <taxon>Dikarya</taxon>
        <taxon>Ascomycota</taxon>
        <taxon>Pezizomycotina</taxon>
        <taxon>Sordariomycetes</taxon>
        <taxon>Hypocreomycetidae</taxon>
        <taxon>Hypocreales</taxon>
        <taxon>Bionectriaceae</taxon>
        <taxon>Clonostachys</taxon>
    </lineage>
</organism>
<evidence type="ECO:0000313" key="2">
    <source>
        <dbReference type="Proteomes" id="UP000775872"/>
    </source>
</evidence>
<comment type="caution">
    <text evidence="1">The sequence shown here is derived from an EMBL/GenBank/DDBJ whole genome shotgun (WGS) entry which is preliminary data.</text>
</comment>
<dbReference type="OrthoDB" id="5137852at2759"/>
<evidence type="ECO:0000313" key="1">
    <source>
        <dbReference type="EMBL" id="CAH0047520.1"/>
    </source>
</evidence>
<dbReference type="Proteomes" id="UP000775872">
    <property type="component" value="Unassembled WGS sequence"/>
</dbReference>
<proteinExistence type="predicted"/>
<dbReference type="EMBL" id="CABFOC020000031">
    <property type="protein sequence ID" value="CAH0047520.1"/>
    <property type="molecule type" value="Genomic_DNA"/>
</dbReference>
<sequence length="495" mass="56497">MLPAEIGAEVVSHLLHPLFDDFFLIARTDVDWDTLKFLGPPRDAWSDWLGATIRTSFYKLEPDIKSLCNLRLVSRYWLTTVNAAWEKQLWWDVEVGSREKLERVASACSPNAEHVHAFAGSLVKRLRIPSIENALAFERIFTFEWGGPEEEIIGTADMPFRRFEHKPFFSENPLKNSGQRELIDQIFSRLGNIEALSLCFPDAGSDYDNGTEGKAAYYDMEVIDSCVAFFQNTLASPSFQFLADLTLDLPCTYHVGEFAKGLDQQALERLLHLKIGIKDCTGDVGCRDHLQIREIGDFYERDGDIQRPNTFPFSNVQRQFPNQGCQDAMWDFVASCPNLLSLCIVATQFLDLDKLDWKKSRSSRGLQVLSLDRVWVSVTSVKSLLQPHSTSSAPPALRRINLHEVKMHTEGGNWEDLFVHVRENYPNLECSRMYQLTYFNDHPRYEDNEAPHENVNDVWLTEETDFEGLYALGQMLAGKVGGKEFYPEACAVNLE</sequence>
<name>A0A9N9Z1Q2_9HYPO</name>
<accession>A0A9N9Z1Q2</accession>
<reference evidence="2" key="1">
    <citation type="submission" date="2019-06" db="EMBL/GenBank/DDBJ databases">
        <authorList>
            <person name="Broberg M."/>
        </authorList>
    </citation>
    <scope>NUCLEOTIDE SEQUENCE [LARGE SCALE GENOMIC DNA]</scope>
</reference>